<dbReference type="Proteomes" id="UP001139722">
    <property type="component" value="Unassembled WGS sequence"/>
</dbReference>
<evidence type="ECO:0000313" key="3">
    <source>
        <dbReference type="Proteomes" id="UP001139722"/>
    </source>
</evidence>
<dbReference type="RefSeq" id="WP_156999277.1">
    <property type="nucleotide sequence ID" value="NZ_BAAANU010000011.1"/>
</dbReference>
<proteinExistence type="predicted"/>
<dbReference type="PANTHER" id="PTHR37292">
    <property type="entry name" value="VNG6097C"/>
    <property type="match status" value="1"/>
</dbReference>
<gene>
    <name evidence="2" type="ORF">BJ978_001571</name>
</gene>
<evidence type="ECO:0000259" key="1">
    <source>
        <dbReference type="Pfam" id="PF03235"/>
    </source>
</evidence>
<reference evidence="2" key="1">
    <citation type="submission" date="2022-06" db="EMBL/GenBank/DDBJ databases">
        <title>Sequencing the genomes of 1000 actinobacteria strains.</title>
        <authorList>
            <person name="Klenk H.-P."/>
        </authorList>
    </citation>
    <scope>NUCLEOTIDE SEQUENCE</scope>
    <source>
        <strain evidence="2">DSM 22016</strain>
    </source>
</reference>
<evidence type="ECO:0000313" key="2">
    <source>
        <dbReference type="EMBL" id="MCP2370895.1"/>
    </source>
</evidence>
<protein>
    <recommendedName>
        <fullName evidence="1">GmrSD restriction endonucleases N-terminal domain-containing protein</fullName>
    </recommendedName>
</protein>
<dbReference type="Pfam" id="PF03235">
    <property type="entry name" value="GmrSD_N"/>
    <property type="match status" value="1"/>
</dbReference>
<dbReference type="EMBL" id="JAMZDY010000001">
    <property type="protein sequence ID" value="MCP2370895.1"/>
    <property type="molecule type" value="Genomic_DNA"/>
</dbReference>
<accession>A0A9X2H1G8</accession>
<dbReference type="InterPro" id="IPR004919">
    <property type="entry name" value="GmrSD_N"/>
</dbReference>
<feature type="domain" description="GmrSD restriction endonucleases N-terminal" evidence="1">
    <location>
        <begin position="13"/>
        <end position="225"/>
    </location>
</feature>
<name>A0A9X2H1G8_9MICO</name>
<dbReference type="AlphaFoldDB" id="A0A9X2H1G8"/>
<organism evidence="2 3">
    <name type="scientific">Agromyces terreus</name>
    <dbReference type="NCBI Taxonomy" id="424795"/>
    <lineage>
        <taxon>Bacteria</taxon>
        <taxon>Bacillati</taxon>
        <taxon>Actinomycetota</taxon>
        <taxon>Actinomycetes</taxon>
        <taxon>Micrococcales</taxon>
        <taxon>Microbacteriaceae</taxon>
        <taxon>Agromyces</taxon>
    </lineage>
</organism>
<comment type="caution">
    <text evidence="2">The sequence shown here is derived from an EMBL/GenBank/DDBJ whole genome shotgun (WGS) entry which is preliminary data.</text>
</comment>
<keyword evidence="3" id="KW-1185">Reference proteome</keyword>
<sequence>MSAIFKTIEWSVSSLVDGVDDGTIQLPDLQRPFVWPAPKVRDLFDSMYRGYPVGELMFWDVAADGETRAISDAAKFGASHQIVDGQQRLTSLYAAMKGRSVVDENYRSKEIRIAFNPFTEKFEVRNASIVKSAQWVDDISSCFDSAIRAQKAFIRRYKASGGELTEDEEDDLGDIFERLSDLQKYQFEVVHILKGVTKATVADIFVRINSEGVSLKAYDYILTWLSVFWPEGRDEIEAFARDSRLSPETASHVAHRVVRWTPHNPFIKVEPGQLVRMVVAVGQNRGKLPDAYAALQAKDRTTGSVDALKQERELNLLKSALPIVTNPLHWQEFIHAIKLAGFTDRKGITSSTNLITSYILFLLGRSRFKVGLEALRPLIARWFFMAQLTSRYTGSGETQLQKDLDRLSEVTDGDAGGFARTLDDIIANELTSDVWTYRIPESLITSGAAMSPSYQCYLASLNNLGADLFMIRMPISQWMNPTMPAIKGMEGHHLFPRKYQENTLGTTDLKRINQAANFAPTDWATNILISDRPPKEYWADLLRDRVNGDTTWLERQRYWHALPDGWEELEYSEFLAQRRKLIALVIRDGFDHIGRGAVTIPSVPTDETATVQGELHAELDSDDAVELSIAALVELGIMRIGDNLDPIDASPIDAAVTDDLTLRITDSDGRQEDFDTLDAAAHSLGHDNVNGVDFWALDDDPFTSVAERLAAQESGAA</sequence>
<dbReference type="PANTHER" id="PTHR37292:SF2">
    <property type="entry name" value="DUF262 DOMAIN-CONTAINING PROTEIN"/>
    <property type="match status" value="1"/>
</dbReference>
<dbReference type="OrthoDB" id="9787127at2"/>